<dbReference type="AlphaFoldDB" id="A0A1M5CFF5"/>
<dbReference type="Proteomes" id="UP000184368">
    <property type="component" value="Unassembled WGS sequence"/>
</dbReference>
<name>A0A1M5CFF5_9BACT</name>
<gene>
    <name evidence="1" type="ORF">SAMN05444008_10937</name>
</gene>
<reference evidence="1 2" key="1">
    <citation type="submission" date="2016-11" db="EMBL/GenBank/DDBJ databases">
        <authorList>
            <person name="Jaros S."/>
            <person name="Januszkiewicz K."/>
            <person name="Wedrychowicz H."/>
        </authorList>
    </citation>
    <scope>NUCLEOTIDE SEQUENCE [LARGE SCALE GENOMIC DNA]</scope>
    <source>
        <strain evidence="1 2">DSM 26897</strain>
    </source>
</reference>
<sequence>MYPNWKQLLRRMKLEHIKAKSPGFFDLSGGYALKTKPYNDTTSNGLTTAIEDFINFLPHGEASRTNTMGMPRVMNGQVKWTKGNTRKGIADIRGTYKGRSLSIEIKIGADRQREAQKKEQQRIISAGGFYWICKTFPDFLAQWEAAGFEVPQYQNVPSIVNNNKKQ</sequence>
<keyword evidence="2" id="KW-1185">Reference proteome</keyword>
<evidence type="ECO:0008006" key="3">
    <source>
        <dbReference type="Google" id="ProtNLM"/>
    </source>
</evidence>
<dbReference type="EMBL" id="FQUO01000009">
    <property type="protein sequence ID" value="SHF53152.1"/>
    <property type="molecule type" value="Genomic_DNA"/>
</dbReference>
<evidence type="ECO:0000313" key="2">
    <source>
        <dbReference type="Proteomes" id="UP000184368"/>
    </source>
</evidence>
<dbReference type="OrthoDB" id="956296at2"/>
<accession>A0A1M5CFF5</accession>
<protein>
    <recommendedName>
        <fullName evidence="3">VRR-NUC domain-containing protein</fullName>
    </recommendedName>
</protein>
<evidence type="ECO:0000313" key="1">
    <source>
        <dbReference type="EMBL" id="SHF53152.1"/>
    </source>
</evidence>
<dbReference type="GO" id="GO:0003676">
    <property type="term" value="F:nucleic acid binding"/>
    <property type="evidence" value="ECO:0007669"/>
    <property type="project" value="InterPro"/>
</dbReference>
<dbReference type="RefSeq" id="WP_073043703.1">
    <property type="nucleotide sequence ID" value="NZ_FQUO01000009.1"/>
</dbReference>
<dbReference type="Gene3D" id="3.40.1350.10">
    <property type="match status" value="1"/>
</dbReference>
<dbReference type="STRING" id="1302690.BUE76_07670"/>
<proteinExistence type="predicted"/>
<dbReference type="InterPro" id="IPR011856">
    <property type="entry name" value="tRNA_endonuc-like_dom_sf"/>
</dbReference>
<organism evidence="1 2">
    <name type="scientific">Cnuella takakiae</name>
    <dbReference type="NCBI Taxonomy" id="1302690"/>
    <lineage>
        <taxon>Bacteria</taxon>
        <taxon>Pseudomonadati</taxon>
        <taxon>Bacteroidota</taxon>
        <taxon>Chitinophagia</taxon>
        <taxon>Chitinophagales</taxon>
        <taxon>Chitinophagaceae</taxon>
        <taxon>Cnuella</taxon>
    </lineage>
</organism>